<name>A0A371B050_9FIRM</name>
<dbReference type="RefSeq" id="WP_115480153.1">
    <property type="nucleotide sequence ID" value="NZ_QRCT01000002.1"/>
</dbReference>
<evidence type="ECO:0000313" key="1">
    <source>
        <dbReference type="EMBL" id="RDU25248.1"/>
    </source>
</evidence>
<dbReference type="GO" id="GO:0008705">
    <property type="term" value="F:methionine synthase activity"/>
    <property type="evidence" value="ECO:0007669"/>
    <property type="project" value="InterPro"/>
</dbReference>
<dbReference type="OrthoDB" id="2068328at2"/>
<dbReference type="AlphaFoldDB" id="A0A371B050"/>
<keyword evidence="2" id="KW-1185">Reference proteome</keyword>
<evidence type="ECO:0000313" key="2">
    <source>
        <dbReference type="Proteomes" id="UP000255036"/>
    </source>
</evidence>
<dbReference type="SUPFAM" id="SSF56507">
    <property type="entry name" value="Methionine synthase activation domain-like"/>
    <property type="match status" value="1"/>
</dbReference>
<organism evidence="1 2">
    <name type="scientific">Anaerosacchariphilus polymeriproducens</name>
    <dbReference type="NCBI Taxonomy" id="1812858"/>
    <lineage>
        <taxon>Bacteria</taxon>
        <taxon>Bacillati</taxon>
        <taxon>Bacillota</taxon>
        <taxon>Clostridia</taxon>
        <taxon>Lachnospirales</taxon>
        <taxon>Lachnospiraceae</taxon>
        <taxon>Anaerosacchariphilus</taxon>
    </lineage>
</organism>
<gene>
    <name evidence="1" type="ORF">DWV06_00120</name>
</gene>
<dbReference type="InterPro" id="IPR037010">
    <property type="entry name" value="VitB12-dep_Met_synth_activ_sf"/>
</dbReference>
<sequence>MKEIENQLELSQKNFETILQKNHLEKEDYMEELADIYSEMKKRLELEISCERVDLTGYTVLTLGAEIDNLQQEYMQKDELMKAYLLDALAQELIEEAYEKVKDYFLKEKQFYLKQFLFPGAQIPMEEIKNIFQICKPKKISYNDVYMLKPLKSVAFLIELVMEQPSCEYNMCNQCSNKACAFAENKDCIKE</sequence>
<reference evidence="1 2" key="1">
    <citation type="submission" date="2018-07" db="EMBL/GenBank/DDBJ databases">
        <title>Anaerosacharophilus polymeroproducens gen. nov. sp. nov., an anaerobic bacterium isolated from salt field.</title>
        <authorList>
            <person name="Kim W."/>
            <person name="Yang S.-H."/>
            <person name="Oh J."/>
            <person name="Lee J.-H."/>
            <person name="Kwon K.K."/>
        </authorList>
    </citation>
    <scope>NUCLEOTIDE SEQUENCE [LARGE SCALE GENOMIC DNA]</scope>
    <source>
        <strain evidence="1 2">MCWD5</strain>
    </source>
</reference>
<proteinExistence type="predicted"/>
<dbReference type="EMBL" id="QRCT01000002">
    <property type="protein sequence ID" value="RDU25248.1"/>
    <property type="molecule type" value="Genomic_DNA"/>
</dbReference>
<comment type="caution">
    <text evidence="1">The sequence shown here is derived from an EMBL/GenBank/DDBJ whole genome shotgun (WGS) entry which is preliminary data.</text>
</comment>
<protein>
    <submittedName>
        <fullName evidence="1">Uncharacterized protein</fullName>
    </submittedName>
</protein>
<dbReference type="Gene3D" id="3.40.109.40">
    <property type="match status" value="1"/>
</dbReference>
<accession>A0A371B050</accession>
<dbReference type="Proteomes" id="UP000255036">
    <property type="component" value="Unassembled WGS sequence"/>
</dbReference>